<dbReference type="Proteomes" id="UP000024635">
    <property type="component" value="Unassembled WGS sequence"/>
</dbReference>
<organism evidence="2 3">
    <name type="scientific">Ancylostoma ceylanicum</name>
    <dbReference type="NCBI Taxonomy" id="53326"/>
    <lineage>
        <taxon>Eukaryota</taxon>
        <taxon>Metazoa</taxon>
        <taxon>Ecdysozoa</taxon>
        <taxon>Nematoda</taxon>
        <taxon>Chromadorea</taxon>
        <taxon>Rhabditida</taxon>
        <taxon>Rhabditina</taxon>
        <taxon>Rhabditomorpha</taxon>
        <taxon>Strongyloidea</taxon>
        <taxon>Ancylostomatidae</taxon>
        <taxon>Ancylostomatinae</taxon>
        <taxon>Ancylostoma</taxon>
    </lineage>
</organism>
<name>A0A016X014_9BILA</name>
<feature type="region of interest" description="Disordered" evidence="1">
    <location>
        <begin position="41"/>
        <end position="119"/>
    </location>
</feature>
<comment type="caution">
    <text evidence="2">The sequence shown here is derived from an EMBL/GenBank/DDBJ whole genome shotgun (WGS) entry which is preliminary data.</text>
</comment>
<feature type="region of interest" description="Disordered" evidence="1">
    <location>
        <begin position="137"/>
        <end position="163"/>
    </location>
</feature>
<protein>
    <submittedName>
        <fullName evidence="2">Uncharacterized protein</fullName>
    </submittedName>
</protein>
<dbReference type="OrthoDB" id="5872054at2759"/>
<feature type="compositionally biased region" description="Acidic residues" evidence="1">
    <location>
        <begin position="153"/>
        <end position="163"/>
    </location>
</feature>
<proteinExistence type="predicted"/>
<keyword evidence="3" id="KW-1185">Reference proteome</keyword>
<reference evidence="3" key="1">
    <citation type="journal article" date="2015" name="Nat. Genet.">
        <title>The genome and transcriptome of the zoonotic hookworm Ancylostoma ceylanicum identify infection-specific gene families.</title>
        <authorList>
            <person name="Schwarz E.M."/>
            <person name="Hu Y."/>
            <person name="Antoshechkin I."/>
            <person name="Miller M.M."/>
            <person name="Sternberg P.W."/>
            <person name="Aroian R.V."/>
        </authorList>
    </citation>
    <scope>NUCLEOTIDE SEQUENCE</scope>
    <source>
        <strain evidence="3">HY135</strain>
    </source>
</reference>
<sequence length="163" mass="17820">MILGDTISSIATAPKWSYGIMQSPSSDDDQEDFIRSIAAAPVLHRPQQSKELPVITKEKHLTTKHTNAPMLRRPSASVGERIASESNKHSMSSRKHTSPSKHEQKPTVSAEKPTRKVESPKIPLAFAIMAGEVSVELPDPDEFNDPTVKAVCEDSDDDSSDSD</sequence>
<accession>A0A016X014</accession>
<evidence type="ECO:0000313" key="2">
    <source>
        <dbReference type="EMBL" id="EYC44862.1"/>
    </source>
</evidence>
<evidence type="ECO:0000256" key="1">
    <source>
        <dbReference type="SAM" id="MobiDB-lite"/>
    </source>
</evidence>
<dbReference type="AlphaFoldDB" id="A0A016X014"/>
<evidence type="ECO:0000313" key="3">
    <source>
        <dbReference type="Proteomes" id="UP000024635"/>
    </source>
</evidence>
<dbReference type="EMBL" id="JARK01000047">
    <property type="protein sequence ID" value="EYC44862.1"/>
    <property type="molecule type" value="Genomic_DNA"/>
</dbReference>
<gene>
    <name evidence="2" type="primary">Acey_s0447.g1620</name>
    <name evidence="2" type="ORF">Y032_0447g1620</name>
</gene>